<dbReference type="InterPro" id="IPR001633">
    <property type="entry name" value="EAL_dom"/>
</dbReference>
<feature type="domain" description="PAC" evidence="4">
    <location>
        <begin position="565"/>
        <end position="617"/>
    </location>
</feature>
<dbReference type="InterPro" id="IPR001610">
    <property type="entry name" value="PAC"/>
</dbReference>
<keyword evidence="2" id="KW-1133">Transmembrane helix</keyword>
<dbReference type="SMART" id="SM00267">
    <property type="entry name" value="GGDEF"/>
    <property type="match status" value="1"/>
</dbReference>
<feature type="transmembrane region" description="Helical" evidence="2">
    <location>
        <begin position="93"/>
        <end position="113"/>
    </location>
</feature>
<dbReference type="PANTHER" id="PTHR44757:SF2">
    <property type="entry name" value="BIOFILM ARCHITECTURE MAINTENANCE PROTEIN MBAA"/>
    <property type="match status" value="1"/>
</dbReference>
<dbReference type="Pfam" id="PF00990">
    <property type="entry name" value="GGDEF"/>
    <property type="match status" value="1"/>
</dbReference>
<dbReference type="NCBIfam" id="TIGR00254">
    <property type="entry name" value="GGDEF"/>
    <property type="match status" value="1"/>
</dbReference>
<dbReference type="SMART" id="SM00086">
    <property type="entry name" value="PAC"/>
    <property type="match status" value="2"/>
</dbReference>
<dbReference type="FunFam" id="3.20.20.450:FF:000001">
    <property type="entry name" value="Cyclic di-GMP phosphodiesterase yahA"/>
    <property type="match status" value="1"/>
</dbReference>
<feature type="transmembrane region" description="Helical" evidence="2">
    <location>
        <begin position="58"/>
        <end position="78"/>
    </location>
</feature>
<dbReference type="InterPro" id="IPR029787">
    <property type="entry name" value="Nucleotide_cyclase"/>
</dbReference>
<dbReference type="PANTHER" id="PTHR44757">
    <property type="entry name" value="DIGUANYLATE CYCLASE DGCP"/>
    <property type="match status" value="1"/>
</dbReference>
<dbReference type="SUPFAM" id="SSF141868">
    <property type="entry name" value="EAL domain-like"/>
    <property type="match status" value="1"/>
</dbReference>
<dbReference type="EMBL" id="CP098251">
    <property type="protein sequence ID" value="WAV90607.1"/>
    <property type="molecule type" value="Genomic_DNA"/>
</dbReference>
<dbReference type="InterPro" id="IPR000700">
    <property type="entry name" value="PAS-assoc_C"/>
</dbReference>
<feature type="domain" description="PAC" evidence="4">
    <location>
        <begin position="1064"/>
        <end position="1116"/>
    </location>
</feature>
<feature type="transmembrane region" description="Helical" evidence="2">
    <location>
        <begin position="20"/>
        <end position="46"/>
    </location>
</feature>
<dbReference type="Pfam" id="PF13185">
    <property type="entry name" value="GAF_2"/>
    <property type="match status" value="2"/>
</dbReference>
<dbReference type="InterPro" id="IPR003018">
    <property type="entry name" value="GAF"/>
</dbReference>
<dbReference type="Proteomes" id="UP001164819">
    <property type="component" value="Chromosome"/>
</dbReference>
<dbReference type="InterPro" id="IPR029016">
    <property type="entry name" value="GAF-like_dom_sf"/>
</dbReference>
<dbReference type="CDD" id="cd00130">
    <property type="entry name" value="PAS"/>
    <property type="match status" value="2"/>
</dbReference>
<feature type="domain" description="EAL" evidence="5">
    <location>
        <begin position="1289"/>
        <end position="1543"/>
    </location>
</feature>
<proteinExistence type="predicted"/>
<evidence type="ECO:0000256" key="2">
    <source>
        <dbReference type="SAM" id="Phobius"/>
    </source>
</evidence>
<evidence type="ECO:0000256" key="1">
    <source>
        <dbReference type="ARBA" id="ARBA00051114"/>
    </source>
</evidence>
<evidence type="ECO:0000259" key="6">
    <source>
        <dbReference type="PROSITE" id="PS50887"/>
    </source>
</evidence>
<protein>
    <submittedName>
        <fullName evidence="7">EAL domain-containing protein</fullName>
    </submittedName>
</protein>
<dbReference type="PROSITE" id="PS50887">
    <property type="entry name" value="GGDEF"/>
    <property type="match status" value="1"/>
</dbReference>
<feature type="transmembrane region" description="Helical" evidence="2">
    <location>
        <begin position="168"/>
        <end position="190"/>
    </location>
</feature>
<dbReference type="SUPFAM" id="SSF55781">
    <property type="entry name" value="GAF domain-like"/>
    <property type="match status" value="2"/>
</dbReference>
<dbReference type="NCBIfam" id="TIGR00229">
    <property type="entry name" value="sensory_box"/>
    <property type="match status" value="2"/>
</dbReference>
<dbReference type="SMART" id="SM00052">
    <property type="entry name" value="EAL"/>
    <property type="match status" value="1"/>
</dbReference>
<feature type="transmembrane region" description="Helical" evidence="2">
    <location>
        <begin position="125"/>
        <end position="148"/>
    </location>
</feature>
<dbReference type="InterPro" id="IPR052155">
    <property type="entry name" value="Biofilm_reg_signaling"/>
</dbReference>
<dbReference type="CDD" id="cd01949">
    <property type="entry name" value="GGDEF"/>
    <property type="match status" value="1"/>
</dbReference>
<evidence type="ECO:0000259" key="4">
    <source>
        <dbReference type="PROSITE" id="PS50113"/>
    </source>
</evidence>
<dbReference type="InterPro" id="IPR000160">
    <property type="entry name" value="GGDEF_dom"/>
</dbReference>
<dbReference type="Gene3D" id="3.20.20.450">
    <property type="entry name" value="EAL domain"/>
    <property type="match status" value="1"/>
</dbReference>
<evidence type="ECO:0000259" key="5">
    <source>
        <dbReference type="PROSITE" id="PS50883"/>
    </source>
</evidence>
<dbReference type="GO" id="GO:0071732">
    <property type="term" value="P:cellular response to nitric oxide"/>
    <property type="evidence" value="ECO:0007669"/>
    <property type="project" value="UniProtKB-ARBA"/>
</dbReference>
<dbReference type="SUPFAM" id="SSF55785">
    <property type="entry name" value="PYP-like sensor domain (PAS domain)"/>
    <property type="match status" value="2"/>
</dbReference>
<feature type="domain" description="GGDEF" evidence="6">
    <location>
        <begin position="1148"/>
        <end position="1280"/>
    </location>
</feature>
<feature type="domain" description="PAS" evidence="3">
    <location>
        <begin position="991"/>
        <end position="1037"/>
    </location>
</feature>
<organism evidence="7">
    <name type="scientific">Oxalobacter aliiformigenes</name>
    <dbReference type="NCBI Taxonomy" id="2946593"/>
    <lineage>
        <taxon>Bacteria</taxon>
        <taxon>Pseudomonadati</taxon>
        <taxon>Pseudomonadota</taxon>
        <taxon>Betaproteobacteria</taxon>
        <taxon>Burkholderiales</taxon>
        <taxon>Oxalobacteraceae</taxon>
        <taxon>Oxalobacter</taxon>
    </lineage>
</organism>
<dbReference type="Gene3D" id="3.30.450.40">
    <property type="match status" value="2"/>
</dbReference>
<dbReference type="PROSITE" id="PS50112">
    <property type="entry name" value="PAS"/>
    <property type="match status" value="1"/>
</dbReference>
<keyword evidence="2" id="KW-0812">Transmembrane</keyword>
<gene>
    <name evidence="7" type="ORF">NB646_06990</name>
</gene>
<reference evidence="7" key="1">
    <citation type="journal article" date="2022" name="Front. Microbiol.">
        <title>New perspectives on an old grouping: The genomic and phenotypic variability of Oxalobacter formigenes and the implications for calcium oxalate stone prevention.</title>
        <authorList>
            <person name="Chmiel J.A."/>
            <person name="Carr C."/>
            <person name="Stuivenberg G.A."/>
            <person name="Venema R."/>
            <person name="Chanyi R.M."/>
            <person name="Al K.F."/>
            <person name="Giguere D."/>
            <person name="Say H."/>
            <person name="Akouris P.P."/>
            <person name="Dominguez Romero S.A."/>
            <person name="Kwong A."/>
            <person name="Tai V."/>
            <person name="Koval S.F."/>
            <person name="Razvi H."/>
            <person name="Bjazevic J."/>
            <person name="Burton J.P."/>
        </authorList>
    </citation>
    <scope>NUCLEOTIDE SEQUENCE</scope>
    <source>
        <strain evidence="7">OxK</strain>
    </source>
</reference>
<keyword evidence="2" id="KW-0472">Membrane</keyword>
<dbReference type="SUPFAM" id="SSF55073">
    <property type="entry name" value="Nucleotide cyclase"/>
    <property type="match status" value="1"/>
</dbReference>
<accession>A0A9E9LA91</accession>
<dbReference type="Pfam" id="PF00563">
    <property type="entry name" value="EAL"/>
    <property type="match status" value="1"/>
</dbReference>
<evidence type="ECO:0000259" key="3">
    <source>
        <dbReference type="PROSITE" id="PS50112"/>
    </source>
</evidence>
<evidence type="ECO:0000313" key="7">
    <source>
        <dbReference type="EMBL" id="WAV90607.1"/>
    </source>
</evidence>
<dbReference type="Pfam" id="PF13426">
    <property type="entry name" value="PAS_9"/>
    <property type="match status" value="2"/>
</dbReference>
<dbReference type="FunFam" id="3.30.70.270:FF:000001">
    <property type="entry name" value="Diguanylate cyclase domain protein"/>
    <property type="match status" value="1"/>
</dbReference>
<dbReference type="Gene3D" id="3.30.70.270">
    <property type="match status" value="1"/>
</dbReference>
<dbReference type="InterPro" id="IPR000014">
    <property type="entry name" value="PAS"/>
</dbReference>
<dbReference type="PROSITE" id="PS50883">
    <property type="entry name" value="EAL"/>
    <property type="match status" value="1"/>
</dbReference>
<dbReference type="InterPro" id="IPR035965">
    <property type="entry name" value="PAS-like_dom_sf"/>
</dbReference>
<feature type="transmembrane region" description="Helical" evidence="2">
    <location>
        <begin position="453"/>
        <end position="475"/>
    </location>
</feature>
<dbReference type="GO" id="GO:0071111">
    <property type="term" value="F:cyclic-guanylate-specific phosphodiesterase activity"/>
    <property type="evidence" value="ECO:0007669"/>
    <property type="project" value="UniProtKB-EC"/>
</dbReference>
<dbReference type="InterPro" id="IPR035919">
    <property type="entry name" value="EAL_sf"/>
</dbReference>
<dbReference type="CDD" id="cd01948">
    <property type="entry name" value="EAL"/>
    <property type="match status" value="1"/>
</dbReference>
<dbReference type="InterPro" id="IPR043128">
    <property type="entry name" value="Rev_trsase/Diguanyl_cyclase"/>
</dbReference>
<dbReference type="PROSITE" id="PS50113">
    <property type="entry name" value="PAC"/>
    <property type="match status" value="2"/>
</dbReference>
<dbReference type="Gene3D" id="3.30.450.20">
    <property type="entry name" value="PAS domain"/>
    <property type="match status" value="2"/>
</dbReference>
<comment type="catalytic activity">
    <reaction evidence="1">
        <text>3',3'-c-di-GMP + H2O = 5'-phosphoguanylyl(3'-&gt;5')guanosine + H(+)</text>
        <dbReference type="Rhea" id="RHEA:24902"/>
        <dbReference type="ChEBI" id="CHEBI:15377"/>
        <dbReference type="ChEBI" id="CHEBI:15378"/>
        <dbReference type="ChEBI" id="CHEBI:58754"/>
        <dbReference type="ChEBI" id="CHEBI:58805"/>
        <dbReference type="EC" id="3.1.4.52"/>
    </reaction>
    <physiologicalReaction direction="left-to-right" evidence="1">
        <dbReference type="Rhea" id="RHEA:24903"/>
    </physiologicalReaction>
</comment>
<name>A0A9E9LA91_9BURK</name>
<dbReference type="RefSeq" id="WP_269315625.1">
    <property type="nucleotide sequence ID" value="NZ_CP098251.1"/>
</dbReference>
<dbReference type="SMART" id="SM00065">
    <property type="entry name" value="GAF"/>
    <property type="match status" value="2"/>
</dbReference>
<sequence length="1551" mass="176888">MTDKISNTFKLSEHLRLGKFMSIGHTALLFAASSSFTILCIIYCLSVFSEETRLRYHLFGMTGVVFVILSAFLLHFLLAKSELSDFLPHRRNIVFFYILLTSLYYLFADIFVYHHSENPGTMIEFALKTNLALVGIASSFLYLFLWYFDEYRSSKMTSAYRKSGDYRLLLVFLGLLLIIPAISFGIPKLYSSHLEKEMLDNLETNVQTKTFNIENWLEEQRDIGSVVLSSSFFRQSFEKWRFENNAIAKLDVIDFLTTLKKAQQYKSIKIIDSKGNELLSLGENLTLAINNRQSLLELMNRPYVRKIRHNIYSQGESGFEIVIPYILIDRMQEAMGAVLIAFDPKTYLTQNFNTWLRSHPGREIVLRRPEGNGTAMLSIKPSGNNGNDIVYTPVNSRETIPSLAAIAETGSGIGNDYNQEKVFIAWNNIRDTDWKLIFKHDYNKAIRSVQNSAFGVAIITFFAVLVIGLALLLVWKMHQKNRNLARRIQNDKLQDKFYTMPFTGMAILSSRMDCWLQCNDKICNILGYTREEMTLKSWDDICLRPDTEEEKSRLAALKEGIVDEIHTERELVCKNGNIVLTDIHARCVRNRDRSPDYFVVTFEDITRQRQSEHQVSRLSELNTIRSHCSYAISRSKNESELYENICRIIVHHSHVKMAWIGLIDESTRMVKTGAKYGDGVMFLEEIVISVDENSPNGHGTVGKAVRSGKPCWNQDFRHDPLCMPWHDRSIENHLQSVASLPLRKNDKIIGVFLLASSQLNAFDSSVQNLLMEVANDIDFALENFHREQIRTKAERDLRHLYVESKVAEAEIRRLNQLYAILGYCNQAVARCTTQDELFRQICQIVTQYGTVNVAWIGLVNEENRVYPVATEGTSSAVITQILDVIHQNDKTITQGIVRTALREDKPVWIQDYENNPVCDILRSSTVWKEVARQHQIHAIACLPLHKYGKIIGFLNLNARETYAFDIAARKLLTELASSIDFALENFDRKDQLQLSAQVFTQSNEGLMLLDASCNIVMVNQAFTKITGYEKEEAIGHTPRILASGRHDRDFYEIMWNRIEKSGSWQGEIWNRRKDGFIYPEWLSIQIMRDASGKLTHYIGLFADMTERKKTEEKIQWLAHFDALTGLPNRTLLRDRSNLALSLAHRRHEPLALMFLDLDGFKNVNDSLGHNIGDELLKQFAARLKSIVREQDTISRQGGDEFVLVLPNTDTSGATIIAEKLLAIAAKPYHIEPHELNLTASIGIAMFPTDGIDFDTLSCSADTAMYRTKQNGRNNYCFFTTEMQEKSARMLELDSALRRALERDQFVLNYQPIMSLNHNVVVGFEALLRWEHPQLGSVSPEEFIPVAESNGQIIPIGEWILRSVIRQLKTWTQAGHHEIMVSVNLSAVQFRDRRLTDQVSDLLQEAGINPDRLVLELTETVAMEKPHAAIVVIDSLKDRGIKISIDDFGTGYSSLAYLNRFSAHSLKIDGSFIRDVPRNPENMAIVSAIVSLARNLGIKTIAEGVETEDHIDFLREIGCTAIQGHYLSKPMTAKVATDFLNTAMSDRMETVS</sequence>
<dbReference type="SMART" id="SM00091">
    <property type="entry name" value="PAS"/>
    <property type="match status" value="2"/>
</dbReference>